<dbReference type="InterPro" id="IPR002656">
    <property type="entry name" value="Acyl_transf_3_dom"/>
</dbReference>
<feature type="domain" description="Acyltransferase 3" evidence="2">
    <location>
        <begin position="9"/>
        <end position="360"/>
    </location>
</feature>
<keyword evidence="3" id="KW-0012">Acyltransferase</keyword>
<keyword evidence="1" id="KW-0472">Membrane</keyword>
<proteinExistence type="predicted"/>
<name>A0AAE3N4B8_9HYPH</name>
<dbReference type="PANTHER" id="PTHR36927">
    <property type="entry name" value="BLR4337 PROTEIN"/>
    <property type="match status" value="1"/>
</dbReference>
<feature type="transmembrane region" description="Helical" evidence="1">
    <location>
        <begin position="348"/>
        <end position="366"/>
    </location>
</feature>
<sequence>MSGEQRREHGWDMLRALLMLLGIPYHASMTYNTAVLWDIHSPEQSAVLTFLGGVLVTFRMPAFFIVSGYFAAMMLARRPAGPWLKGRYIRLGVPFLTGLLLLAPPQLFFMNLAAGITHTVPTMDEALVHARSEILHPGVDWIMHLWFLPALMAYCTAAALCRSVAGTPAALMDRFRLWLERRRGIVFLAVMAVVMVWEMTLRAAFIELAGFGPGLPALAARGLDPYLRYLPYFALGALLRREPAVRHAFALPHGWVLPAATVLTAVIASLTRAGSGIFDLVNILSSAAAALMTSRLLIGYAHHHWNRPNRHVDRIVDASFTIYLLHHPIIYALATGFLLVAWPPTVEFLLTVAATGLLSYGAHRLIRRSRTALFLMNGIVPRNTTPRPETCGGTLR</sequence>
<dbReference type="Pfam" id="PF01757">
    <property type="entry name" value="Acyl_transf_3"/>
    <property type="match status" value="1"/>
</dbReference>
<evidence type="ECO:0000256" key="1">
    <source>
        <dbReference type="SAM" id="Phobius"/>
    </source>
</evidence>
<accession>A0AAE3N4B8</accession>
<evidence type="ECO:0000313" key="3">
    <source>
        <dbReference type="EMBL" id="MCX8999966.1"/>
    </source>
</evidence>
<evidence type="ECO:0000313" key="4">
    <source>
        <dbReference type="Proteomes" id="UP001208771"/>
    </source>
</evidence>
<dbReference type="RefSeq" id="WP_306413467.1">
    <property type="nucleotide sequence ID" value="NZ_JANFPI010000014.1"/>
</dbReference>
<keyword evidence="1" id="KW-0812">Transmembrane</keyword>
<feature type="transmembrane region" description="Helical" evidence="1">
    <location>
        <begin position="12"/>
        <end position="28"/>
    </location>
</feature>
<protein>
    <submittedName>
        <fullName evidence="3">Acyltransferase family protein</fullName>
    </submittedName>
</protein>
<comment type="caution">
    <text evidence="3">The sequence shown here is derived from an EMBL/GenBank/DDBJ whole genome shotgun (WGS) entry which is preliminary data.</text>
</comment>
<feature type="transmembrane region" description="Helical" evidence="1">
    <location>
        <begin position="88"/>
        <end position="109"/>
    </location>
</feature>
<evidence type="ECO:0000259" key="2">
    <source>
        <dbReference type="Pfam" id="PF01757"/>
    </source>
</evidence>
<dbReference type="GO" id="GO:0016747">
    <property type="term" value="F:acyltransferase activity, transferring groups other than amino-acyl groups"/>
    <property type="evidence" value="ECO:0007669"/>
    <property type="project" value="InterPro"/>
</dbReference>
<dbReference type="Proteomes" id="UP001208771">
    <property type="component" value="Unassembled WGS sequence"/>
</dbReference>
<dbReference type="AlphaFoldDB" id="A0AAE3N4B8"/>
<organism evidence="3 4">
    <name type="scientific">Ectorhizobium quercum</name>
    <dbReference type="NCBI Taxonomy" id="2965071"/>
    <lineage>
        <taxon>Bacteria</taxon>
        <taxon>Pseudomonadati</taxon>
        <taxon>Pseudomonadota</taxon>
        <taxon>Alphaproteobacteria</taxon>
        <taxon>Hyphomicrobiales</taxon>
        <taxon>Rhizobiaceae</taxon>
        <taxon>Ectorhizobium</taxon>
    </lineage>
</organism>
<gene>
    <name evidence="3" type="ORF">NOF55_22945</name>
</gene>
<feature type="transmembrane region" description="Helical" evidence="1">
    <location>
        <begin position="48"/>
        <end position="76"/>
    </location>
</feature>
<keyword evidence="3" id="KW-0808">Transferase</keyword>
<keyword evidence="1" id="KW-1133">Transmembrane helix</keyword>
<reference evidence="3" key="1">
    <citation type="submission" date="2022-07" db="EMBL/GenBank/DDBJ databases">
        <title>Ectorhizobium quercum gen.nov., sp. nov.</title>
        <authorList>
            <person name="Ma T."/>
            <person name="Li Y."/>
        </authorList>
    </citation>
    <scope>NUCLEOTIDE SEQUENCE</scope>
    <source>
        <strain evidence="3">BDR2-2</strain>
    </source>
</reference>
<dbReference type="EMBL" id="JANFPI010000014">
    <property type="protein sequence ID" value="MCX8999966.1"/>
    <property type="molecule type" value="Genomic_DNA"/>
</dbReference>
<feature type="transmembrane region" description="Helical" evidence="1">
    <location>
        <begin position="280"/>
        <end position="301"/>
    </location>
</feature>
<keyword evidence="4" id="KW-1185">Reference proteome</keyword>
<feature type="transmembrane region" description="Helical" evidence="1">
    <location>
        <begin position="322"/>
        <end position="342"/>
    </location>
</feature>
<dbReference type="InterPro" id="IPR050623">
    <property type="entry name" value="Glucan_succinyl_AcylTrfase"/>
</dbReference>
<dbReference type="PANTHER" id="PTHR36927:SF1">
    <property type="entry name" value="MDO-LIKE PROTEIN"/>
    <property type="match status" value="1"/>
</dbReference>
<feature type="transmembrane region" description="Helical" evidence="1">
    <location>
        <begin position="141"/>
        <end position="165"/>
    </location>
</feature>
<feature type="transmembrane region" description="Helical" evidence="1">
    <location>
        <begin position="185"/>
        <end position="206"/>
    </location>
</feature>